<accession>A0ABD3R875</accession>
<proteinExistence type="predicted"/>
<dbReference type="Proteomes" id="UP001530377">
    <property type="component" value="Unassembled WGS sequence"/>
</dbReference>
<evidence type="ECO:0000313" key="2">
    <source>
        <dbReference type="EMBL" id="KAL3807456.1"/>
    </source>
</evidence>
<comment type="caution">
    <text evidence="2">The sequence shown here is derived from an EMBL/GenBank/DDBJ whole genome shotgun (WGS) entry which is preliminary data.</text>
</comment>
<evidence type="ECO:0000256" key="1">
    <source>
        <dbReference type="SAM" id="MobiDB-lite"/>
    </source>
</evidence>
<feature type="region of interest" description="Disordered" evidence="1">
    <location>
        <begin position="68"/>
        <end position="106"/>
    </location>
</feature>
<dbReference type="AlphaFoldDB" id="A0ABD3R875"/>
<dbReference type="EMBL" id="JALLPB020000627">
    <property type="protein sequence ID" value="KAL3807456.1"/>
    <property type="molecule type" value="Genomic_DNA"/>
</dbReference>
<dbReference type="InterPro" id="IPR036866">
    <property type="entry name" value="RibonucZ/Hydroxyglut_hydro"/>
</dbReference>
<name>A0ABD3R875_9STRA</name>
<reference evidence="2 3" key="1">
    <citation type="submission" date="2024-10" db="EMBL/GenBank/DDBJ databases">
        <title>Updated reference genomes for cyclostephanoid diatoms.</title>
        <authorList>
            <person name="Roberts W.R."/>
            <person name="Alverson A.J."/>
        </authorList>
    </citation>
    <scope>NUCLEOTIDE SEQUENCE [LARGE SCALE GENOMIC DNA]</scope>
    <source>
        <strain evidence="2 3">AJA228-03</strain>
    </source>
</reference>
<evidence type="ECO:0008006" key="4">
    <source>
        <dbReference type="Google" id="ProtNLM"/>
    </source>
</evidence>
<organism evidence="2 3">
    <name type="scientific">Cyclostephanos tholiformis</name>
    <dbReference type="NCBI Taxonomy" id="382380"/>
    <lineage>
        <taxon>Eukaryota</taxon>
        <taxon>Sar</taxon>
        <taxon>Stramenopiles</taxon>
        <taxon>Ochrophyta</taxon>
        <taxon>Bacillariophyta</taxon>
        <taxon>Coscinodiscophyceae</taxon>
        <taxon>Thalassiosirophycidae</taxon>
        <taxon>Stephanodiscales</taxon>
        <taxon>Stephanodiscaceae</taxon>
        <taxon>Cyclostephanos</taxon>
    </lineage>
</organism>
<keyword evidence="3" id="KW-1185">Reference proteome</keyword>
<sequence length="266" mass="29526">MSRWKRAFPDAKVIMYRLDVPRECRGEVTQILDGYGPWGYDETNVDGGRFVETGRPLRIEEWDDDTKSRVLTRGEFPPDDDGETSEGWVGNNDRNDDDGDDSSMYSPEAIRTREGAYRLLSVYTPGHTFGSVTYVFPERGICCSGYALPLDGSVDGGGDVYVHDDGSDDGLASPIIGAGGSMPPPPRGPRLDYRGYLATSASRPRQMSSALSLIEDYVDRFRVVLPARGDAVFLDPNTDTRRRELMESIGLYKKIGDIYSRLGIVE</sequence>
<evidence type="ECO:0000313" key="3">
    <source>
        <dbReference type="Proteomes" id="UP001530377"/>
    </source>
</evidence>
<gene>
    <name evidence="2" type="ORF">ACHAXA_002716</name>
</gene>
<protein>
    <recommendedName>
        <fullName evidence="4">Metallo-beta-lactamase domain-containing protein</fullName>
    </recommendedName>
</protein>
<dbReference type="CDD" id="cd06262">
    <property type="entry name" value="metallo-hydrolase-like_MBL-fold"/>
    <property type="match status" value="1"/>
</dbReference>
<dbReference type="Gene3D" id="3.60.15.10">
    <property type="entry name" value="Ribonuclease Z/Hydroxyacylglutathione hydrolase-like"/>
    <property type="match status" value="1"/>
</dbReference>
<dbReference type="SUPFAM" id="SSF56281">
    <property type="entry name" value="Metallo-hydrolase/oxidoreductase"/>
    <property type="match status" value="1"/>
</dbReference>